<comment type="similarity">
    <text evidence="1">Belongs to the bacterial solute-binding protein 1 family.</text>
</comment>
<feature type="chain" id="PRO_5045833543" description="Extracellular solute-binding protein" evidence="4">
    <location>
        <begin position="23"/>
        <end position="419"/>
    </location>
</feature>
<evidence type="ECO:0000256" key="2">
    <source>
        <dbReference type="ARBA" id="ARBA00022448"/>
    </source>
</evidence>
<protein>
    <recommendedName>
        <fullName evidence="7">Extracellular solute-binding protein</fullName>
    </recommendedName>
</protein>
<evidence type="ECO:0000256" key="1">
    <source>
        <dbReference type="ARBA" id="ARBA00008520"/>
    </source>
</evidence>
<dbReference type="EMBL" id="BSUJ01000001">
    <property type="protein sequence ID" value="GMA19514.1"/>
    <property type="molecule type" value="Genomic_DNA"/>
</dbReference>
<evidence type="ECO:0000313" key="5">
    <source>
        <dbReference type="EMBL" id="GMA19514.1"/>
    </source>
</evidence>
<evidence type="ECO:0000256" key="4">
    <source>
        <dbReference type="SAM" id="SignalP"/>
    </source>
</evidence>
<sequence length="419" mass="43191">MQRTRRTIGIIALGTMATLPLAACGGGGFDNGAGSGSTGTQAAASGPAKLSVLIGSSGDAETKAVTDAANAWAKKTGNAVTVTAAADLAVELGKGFSGGTPADVFYLDAAKVGTYAQKNYLYSDGDQVDSASYVPSLVKTFTYDGKLQCAPKDFSTLALVINTDAWTKAGLTDADIPKDWAGLESVAKKLTTGSQTGLVINGEWARLGVWLRQAGGWLVSDDQKSMTASDAKNVEGLTEAQKMLKAGTLKYAKQVDAGWGGEALIKGKAAMTIEGNWIKGALAKDAPDLKTKVVELPAGPAGKGTLMFTNCWGIAGKSANQAKAVDLVKYLTQTDTEMGFAKAFGVMPSTTEGIKQYATTYPADEAFVKGADYGTGPIIAPGMDAVLSDFNTKLEGLANGDPKAILDQLQKNGEAALKG</sequence>
<dbReference type="Pfam" id="PF13416">
    <property type="entry name" value="SBP_bac_8"/>
    <property type="match status" value="1"/>
</dbReference>
<accession>A0ABQ6HP95</accession>
<evidence type="ECO:0008006" key="7">
    <source>
        <dbReference type="Google" id="ProtNLM"/>
    </source>
</evidence>
<evidence type="ECO:0000313" key="6">
    <source>
        <dbReference type="Proteomes" id="UP001157109"/>
    </source>
</evidence>
<organism evidence="5 6">
    <name type="scientific">Arsenicicoccus piscis</name>
    <dbReference type="NCBI Taxonomy" id="673954"/>
    <lineage>
        <taxon>Bacteria</taxon>
        <taxon>Bacillati</taxon>
        <taxon>Actinomycetota</taxon>
        <taxon>Actinomycetes</taxon>
        <taxon>Micrococcales</taxon>
        <taxon>Intrasporangiaceae</taxon>
        <taxon>Arsenicicoccus</taxon>
    </lineage>
</organism>
<evidence type="ECO:0000256" key="3">
    <source>
        <dbReference type="ARBA" id="ARBA00022729"/>
    </source>
</evidence>
<comment type="caution">
    <text evidence="5">The sequence shown here is derived from an EMBL/GenBank/DDBJ whole genome shotgun (WGS) entry which is preliminary data.</text>
</comment>
<dbReference type="PANTHER" id="PTHR30061:SF50">
    <property type="entry name" value="MALTOSE_MALTODEXTRIN-BINDING PERIPLASMIC PROTEIN"/>
    <property type="match status" value="1"/>
</dbReference>
<dbReference type="PANTHER" id="PTHR30061">
    <property type="entry name" value="MALTOSE-BINDING PERIPLASMIC PROTEIN"/>
    <property type="match status" value="1"/>
</dbReference>
<dbReference type="Proteomes" id="UP001157109">
    <property type="component" value="Unassembled WGS sequence"/>
</dbReference>
<dbReference type="Gene3D" id="3.40.190.10">
    <property type="entry name" value="Periplasmic binding protein-like II"/>
    <property type="match status" value="1"/>
</dbReference>
<proteinExistence type="inferred from homology"/>
<dbReference type="InterPro" id="IPR006059">
    <property type="entry name" value="SBP"/>
</dbReference>
<dbReference type="RefSeq" id="WP_241445100.1">
    <property type="nucleotide sequence ID" value="NZ_BSUJ01000001.1"/>
</dbReference>
<keyword evidence="6" id="KW-1185">Reference proteome</keyword>
<dbReference type="SUPFAM" id="SSF53850">
    <property type="entry name" value="Periplasmic binding protein-like II"/>
    <property type="match status" value="1"/>
</dbReference>
<keyword evidence="2" id="KW-0813">Transport</keyword>
<name>A0ABQ6HP95_9MICO</name>
<feature type="signal peptide" evidence="4">
    <location>
        <begin position="1"/>
        <end position="22"/>
    </location>
</feature>
<gene>
    <name evidence="5" type="ORF">GCM10025862_15350</name>
</gene>
<reference evidence="6" key="1">
    <citation type="journal article" date="2019" name="Int. J. Syst. Evol. Microbiol.">
        <title>The Global Catalogue of Microorganisms (GCM) 10K type strain sequencing project: providing services to taxonomists for standard genome sequencing and annotation.</title>
        <authorList>
            <consortium name="The Broad Institute Genomics Platform"/>
            <consortium name="The Broad Institute Genome Sequencing Center for Infectious Disease"/>
            <person name="Wu L."/>
            <person name="Ma J."/>
        </authorList>
    </citation>
    <scope>NUCLEOTIDE SEQUENCE [LARGE SCALE GENOMIC DNA]</scope>
    <source>
        <strain evidence="6">NBRC 105830</strain>
    </source>
</reference>
<keyword evidence="3 4" id="KW-0732">Signal</keyword>